<evidence type="ECO:0000256" key="4">
    <source>
        <dbReference type="ARBA" id="ARBA00022691"/>
    </source>
</evidence>
<keyword evidence="9" id="KW-1185">Reference proteome</keyword>
<dbReference type="InterPro" id="IPR050390">
    <property type="entry name" value="C5-Methyltransferase"/>
</dbReference>
<dbReference type="InterPro" id="IPR001525">
    <property type="entry name" value="C5_MeTfrase"/>
</dbReference>
<dbReference type="PANTHER" id="PTHR10629:SF52">
    <property type="entry name" value="DNA (CYTOSINE-5)-METHYLTRANSFERASE 1"/>
    <property type="match status" value="1"/>
</dbReference>
<sequence length="491" mass="54040">MTLTLTDLFCGAGGSSTGAIAIQGVAAKVASNHWDRAIETHSRNHPNADHIQADISVIDPRYFPTTDLLWASPSCTNHSIAQGRRRQDSQPDLFGEILPDAAAERSRATMWDVVRFAEYHQYRGVIVENVADVCKWAPFGAWELAMQSIGYTGSYVFLNSMHAQLYGPGAPQTRDRWYAVFTRTGDRKPDISRAVSPAAVCPECGPIQARQVFKRIDRRPWGKYRAQYQYRCPNHQCRQSVVEPGFRPAADIIDWSLPGTPIGSRKRPLAAKTLARVQVGSDRFWEPLLVPVEGRDGKSAAPVSHPARTMTTRNETGLLVPTGGTWRNEAVPTHQPMPTRTTRENDGIVLPPFIAELRGGASDARLVSEPLATVTASGNHHALIAPYYGNGQVQRVGDALSTVTTHERHALVTPPYVPMPPRRIDIRDAYFRMLEPREVTAAMDFPSSYEMVGTRREQVRLAGNAVTPPAARDLIGLVVEAITGEQAVLAA</sequence>
<dbReference type="GO" id="GO:0032259">
    <property type="term" value="P:methylation"/>
    <property type="evidence" value="ECO:0007669"/>
    <property type="project" value="UniProtKB-KW"/>
</dbReference>
<dbReference type="Gene3D" id="3.90.120.10">
    <property type="entry name" value="DNA Methylase, subunit A, domain 2"/>
    <property type="match status" value="1"/>
</dbReference>
<keyword evidence="3 6" id="KW-0808">Transferase</keyword>
<comment type="similarity">
    <text evidence="6">Belongs to the class I-like SAM-binding methyltransferase superfamily. C5-methyltransferase family.</text>
</comment>
<proteinExistence type="inferred from homology"/>
<dbReference type="Pfam" id="PF00145">
    <property type="entry name" value="DNA_methylase"/>
    <property type="match status" value="2"/>
</dbReference>
<dbReference type="EC" id="2.1.1.37" evidence="1"/>
<keyword evidence="5" id="KW-0680">Restriction system</keyword>
<dbReference type="Gene3D" id="3.40.50.150">
    <property type="entry name" value="Vaccinia Virus protein VP39"/>
    <property type="match status" value="1"/>
</dbReference>
<protein>
    <recommendedName>
        <fullName evidence="1">DNA (cytosine-5-)-methyltransferase</fullName>
        <ecNumber evidence="1">2.1.1.37</ecNumber>
    </recommendedName>
</protein>
<accession>A0ABU5XV07</accession>
<dbReference type="PANTHER" id="PTHR10629">
    <property type="entry name" value="CYTOSINE-SPECIFIC METHYLTRANSFERASE"/>
    <property type="match status" value="1"/>
</dbReference>
<comment type="caution">
    <text evidence="8">The sequence shown here is derived from an EMBL/GenBank/DDBJ whole genome shotgun (WGS) entry which is preliminary data.</text>
</comment>
<evidence type="ECO:0000256" key="1">
    <source>
        <dbReference type="ARBA" id="ARBA00011975"/>
    </source>
</evidence>
<dbReference type="RefSeq" id="WP_329779923.1">
    <property type="nucleotide sequence ID" value="NZ_JAYJJU010000007.1"/>
</dbReference>
<dbReference type="SUPFAM" id="SSF53335">
    <property type="entry name" value="S-adenosyl-L-methionine-dependent methyltransferases"/>
    <property type="match status" value="1"/>
</dbReference>
<feature type="region of interest" description="Disordered" evidence="7">
    <location>
        <begin position="317"/>
        <end position="345"/>
    </location>
</feature>
<dbReference type="Proteomes" id="UP001298593">
    <property type="component" value="Unassembled WGS sequence"/>
</dbReference>
<evidence type="ECO:0000313" key="9">
    <source>
        <dbReference type="Proteomes" id="UP001298593"/>
    </source>
</evidence>
<reference evidence="8 9" key="1">
    <citation type="submission" date="2023-12" db="EMBL/GenBank/DDBJ databases">
        <title>Description of new species of Mycobacterium terrae complex isolated from sewage at the Sao Paulo Zoological Park Foundation in Brazil.</title>
        <authorList>
            <person name="Romagnoli C.L."/>
            <person name="Conceicao E.C."/>
            <person name="Machado E."/>
            <person name="Barreto L.B.P.F."/>
            <person name="Sharma A."/>
            <person name="Silva N.M."/>
            <person name="Marques L.E."/>
            <person name="Juliana M.A."/>
            <person name="Lourenco M.C.S."/>
            <person name="Digiampietri L.A."/>
            <person name="Suffys P.N."/>
            <person name="Viana-Niero C."/>
        </authorList>
    </citation>
    <scope>NUCLEOTIDE SEQUENCE [LARGE SCALE GENOMIC DNA]</scope>
    <source>
        <strain evidence="8 9">MYC340</strain>
    </source>
</reference>
<dbReference type="InterPro" id="IPR029063">
    <property type="entry name" value="SAM-dependent_MTases_sf"/>
</dbReference>
<evidence type="ECO:0000256" key="7">
    <source>
        <dbReference type="SAM" id="MobiDB-lite"/>
    </source>
</evidence>
<evidence type="ECO:0000256" key="3">
    <source>
        <dbReference type="ARBA" id="ARBA00022679"/>
    </source>
</evidence>
<evidence type="ECO:0000313" key="8">
    <source>
        <dbReference type="EMBL" id="MEB3031765.1"/>
    </source>
</evidence>
<feature type="active site" evidence="6">
    <location>
        <position position="75"/>
    </location>
</feature>
<name>A0ABU5XV07_9MYCO</name>
<keyword evidence="2 6" id="KW-0489">Methyltransferase</keyword>
<evidence type="ECO:0000256" key="5">
    <source>
        <dbReference type="ARBA" id="ARBA00022747"/>
    </source>
</evidence>
<dbReference type="GO" id="GO:0008168">
    <property type="term" value="F:methyltransferase activity"/>
    <property type="evidence" value="ECO:0007669"/>
    <property type="project" value="UniProtKB-KW"/>
</dbReference>
<keyword evidence="4 6" id="KW-0949">S-adenosyl-L-methionine</keyword>
<evidence type="ECO:0000256" key="6">
    <source>
        <dbReference type="PROSITE-ProRule" id="PRU01016"/>
    </source>
</evidence>
<evidence type="ECO:0000256" key="2">
    <source>
        <dbReference type="ARBA" id="ARBA00022603"/>
    </source>
</evidence>
<organism evidence="8 9">
    <name type="scientific">[Mycobacterium] nativiensis</name>
    <dbReference type="NCBI Taxonomy" id="2855503"/>
    <lineage>
        <taxon>Bacteria</taxon>
        <taxon>Bacillati</taxon>
        <taxon>Actinomycetota</taxon>
        <taxon>Actinomycetes</taxon>
        <taxon>Mycobacteriales</taxon>
        <taxon>Mycobacteriaceae</taxon>
        <taxon>Mycolicibacter</taxon>
    </lineage>
</organism>
<dbReference type="EMBL" id="JAYJJU010000007">
    <property type="protein sequence ID" value="MEB3031765.1"/>
    <property type="molecule type" value="Genomic_DNA"/>
</dbReference>
<gene>
    <name evidence="8" type="ORF">KV113_09365</name>
</gene>
<dbReference type="PROSITE" id="PS51679">
    <property type="entry name" value="SAM_MT_C5"/>
    <property type="match status" value="1"/>
</dbReference>